<dbReference type="OMA" id="NDWHERL"/>
<evidence type="ECO:0000313" key="1">
    <source>
        <dbReference type="WBParaSite" id="HPLM_0002059401-mRNA-1"/>
    </source>
</evidence>
<accession>A0A0N4X8A2</accession>
<reference evidence="1" key="1">
    <citation type="submission" date="2017-02" db="UniProtKB">
        <authorList>
            <consortium name="WormBaseParasite"/>
        </authorList>
    </citation>
    <scope>IDENTIFICATION</scope>
</reference>
<sequence length="108" mass="12591">LRRLTHHLRVNMRARDAGNDWHERLLEIGNGDCNDADECVQMPEEKMCSSDIVTEIFVVTLDSDRTSKLCECAILRPKNDHVQRLKDTAFDRLRVEKKLGQKNLQKCR</sequence>
<dbReference type="WBParaSite" id="HPLM_0002059401-mRNA-1">
    <property type="protein sequence ID" value="HPLM_0002059401-mRNA-1"/>
    <property type="gene ID" value="HPLM_0002059401"/>
</dbReference>
<proteinExistence type="predicted"/>
<name>A0A0N4X8A2_HAEPC</name>
<organism evidence="1">
    <name type="scientific">Haemonchus placei</name>
    <name type="common">Barber's pole worm</name>
    <dbReference type="NCBI Taxonomy" id="6290"/>
    <lineage>
        <taxon>Eukaryota</taxon>
        <taxon>Metazoa</taxon>
        <taxon>Ecdysozoa</taxon>
        <taxon>Nematoda</taxon>
        <taxon>Chromadorea</taxon>
        <taxon>Rhabditida</taxon>
        <taxon>Rhabditina</taxon>
        <taxon>Rhabditomorpha</taxon>
        <taxon>Strongyloidea</taxon>
        <taxon>Trichostrongylidae</taxon>
        <taxon>Haemonchus</taxon>
    </lineage>
</organism>
<dbReference type="AlphaFoldDB" id="A0A0N4X8A2"/>
<protein>
    <submittedName>
        <fullName evidence="1">ATP-dependent DNA helicase</fullName>
    </submittedName>
</protein>